<accession>A0A0G1EQF4</accession>
<dbReference type="Proteomes" id="UP000033910">
    <property type="component" value="Unassembled WGS sequence"/>
</dbReference>
<gene>
    <name evidence="1" type="ORF">UV89_C0006G0009</name>
</gene>
<dbReference type="SUPFAM" id="SSF52540">
    <property type="entry name" value="P-loop containing nucleoside triphosphate hydrolases"/>
    <property type="match status" value="1"/>
</dbReference>
<dbReference type="EMBL" id="LCGF01000006">
    <property type="protein sequence ID" value="KKT12018.1"/>
    <property type="molecule type" value="Genomic_DNA"/>
</dbReference>
<dbReference type="InterPro" id="IPR027417">
    <property type="entry name" value="P-loop_NTPase"/>
</dbReference>
<dbReference type="InterPro" id="IPR050238">
    <property type="entry name" value="DNA_Rep/Repair_Clamp_Loader"/>
</dbReference>
<comment type="caution">
    <text evidence="1">The sequence shown here is derived from an EMBL/GenBank/DDBJ whole genome shotgun (WGS) entry which is preliminary data.</text>
</comment>
<proteinExistence type="predicted"/>
<dbReference type="GO" id="GO:0006261">
    <property type="term" value="P:DNA-templated DNA replication"/>
    <property type="evidence" value="ECO:0007669"/>
    <property type="project" value="TreeGrafter"/>
</dbReference>
<reference evidence="1 2" key="1">
    <citation type="journal article" date="2015" name="Nature">
        <title>rRNA introns, odd ribosomes, and small enigmatic genomes across a large radiation of phyla.</title>
        <authorList>
            <person name="Brown C.T."/>
            <person name="Hug L.A."/>
            <person name="Thomas B.C."/>
            <person name="Sharon I."/>
            <person name="Castelle C.J."/>
            <person name="Singh A."/>
            <person name="Wilkins M.J."/>
            <person name="Williams K.H."/>
            <person name="Banfield J.F."/>
        </authorList>
    </citation>
    <scope>NUCLEOTIDE SEQUENCE [LARGE SCALE GENOMIC DNA]</scope>
</reference>
<dbReference type="PANTHER" id="PTHR11669:SF8">
    <property type="entry name" value="DNA POLYMERASE III SUBUNIT DELTA"/>
    <property type="match status" value="1"/>
</dbReference>
<organism evidence="1 2">
    <name type="scientific">candidate division WWE3 bacterium GW2011_GWB2_43_22</name>
    <dbReference type="NCBI Taxonomy" id="1619118"/>
    <lineage>
        <taxon>Bacteria</taxon>
        <taxon>Katanobacteria</taxon>
    </lineage>
</organism>
<sequence>MSAILLLRTVRESHDRKLGTLFFIKYNLPMGKAVLIYGGTFKDRVETLRKQGVLHIENSGDPDLLLVEKEEDKKSIGISASRGVKKFLQEKPLSKEKKTVVIANAELMGAEAQNALLKILEEPPKYAEIFLLAKTENSLLETVISRCIKKRAFPSEEIEKEDSGIHKILDMNPGQRLDKAKEISEMEKEETTEVMEKWVRDLHLTTPGSATALQIKKILRTKKTLEETNVNQRLSLEALLLDL</sequence>
<evidence type="ECO:0000313" key="2">
    <source>
        <dbReference type="Proteomes" id="UP000033910"/>
    </source>
</evidence>
<dbReference type="AlphaFoldDB" id="A0A0G1EQF4"/>
<evidence type="ECO:0000313" key="1">
    <source>
        <dbReference type="EMBL" id="KKT12018.1"/>
    </source>
</evidence>
<name>A0A0G1EQF4_UNCKA</name>
<dbReference type="PANTHER" id="PTHR11669">
    <property type="entry name" value="REPLICATION FACTOR C / DNA POLYMERASE III GAMMA-TAU SUBUNIT"/>
    <property type="match status" value="1"/>
</dbReference>
<dbReference type="Gene3D" id="3.40.50.300">
    <property type="entry name" value="P-loop containing nucleotide triphosphate hydrolases"/>
    <property type="match status" value="1"/>
</dbReference>
<dbReference type="Pfam" id="PF13177">
    <property type="entry name" value="DNA_pol3_delta2"/>
    <property type="match status" value="1"/>
</dbReference>
<protein>
    <submittedName>
        <fullName evidence="1">Polymerase III, delta' subunit family protein</fullName>
    </submittedName>
</protein>